<dbReference type="PANTHER" id="PTHR30595:SF6">
    <property type="entry name" value="SCHLAFEN ALBA-2 DOMAIN-CONTAINING PROTEIN"/>
    <property type="match status" value="1"/>
</dbReference>
<keyword evidence="2" id="KW-1185">Reference proteome</keyword>
<sequence>MTMHSLPFSGSSFSKKRELFLHTVIGPVLGILILHPLTALVYGSGGAAAASVPFAEQLGSAVDRLSAAFEIEMLPMSLAFAVIGGAIGLTFGLYHLRLMADRQIIRSLEHQLAEELPLLIARGEGAQLEFKSSLRWDTREQRANRSLQQVVFKTIAGFLNNDGGTLLIGVDDSGGIVGIEADLKTLKHPNKDGFERVLMDAIRSALGGNACALIHCYFHDLDGRTVCRVIAQKSLEPIYFLDNGVARFLLRAGNSTRELDAREAHTHLSQRGKEYARQA</sequence>
<proteinExistence type="predicted"/>
<dbReference type="AlphaFoldDB" id="A0A0F7KVB9"/>
<dbReference type="PANTHER" id="PTHR30595">
    <property type="entry name" value="GLPR-RELATED TRANSCRIPTIONAL REPRESSOR"/>
    <property type="match status" value="1"/>
</dbReference>
<dbReference type="Proteomes" id="UP000034392">
    <property type="component" value="Chromosome"/>
</dbReference>
<dbReference type="KEGG" id="aay:WYH_02574"/>
<dbReference type="Pfam" id="PF04326">
    <property type="entry name" value="SLFN_AlbA_2"/>
    <property type="match status" value="1"/>
</dbReference>
<gene>
    <name evidence="1" type="ORF">WYH_02574</name>
</gene>
<dbReference type="InterPro" id="IPR038461">
    <property type="entry name" value="Schlafen_AlbA_2_dom_sf"/>
</dbReference>
<dbReference type="RefSeq" id="WP_235980294.1">
    <property type="nucleotide sequence ID" value="NZ_JACIJL010000012.1"/>
</dbReference>
<dbReference type="STRING" id="1267766.WYH_02574"/>
<dbReference type="EMBL" id="CP011452">
    <property type="protein sequence ID" value="AKH43604.1"/>
    <property type="molecule type" value="Genomic_DNA"/>
</dbReference>
<evidence type="ECO:0000313" key="2">
    <source>
        <dbReference type="Proteomes" id="UP000034392"/>
    </source>
</evidence>
<dbReference type="InterPro" id="IPR007421">
    <property type="entry name" value="Schlafen_AlbA_2_dom"/>
</dbReference>
<reference evidence="1" key="1">
    <citation type="submission" date="2015-05" db="EMBL/GenBank/DDBJ databases">
        <title>The complete genome of Altererythrobacter atlanticus strain 26DY36.</title>
        <authorList>
            <person name="Wu Y.-H."/>
            <person name="Cheng H."/>
            <person name="Wu X.-W."/>
        </authorList>
    </citation>
    <scope>NUCLEOTIDE SEQUENCE [LARGE SCALE GENOMIC DNA]</scope>
    <source>
        <strain evidence="1">26DY36</strain>
    </source>
</reference>
<dbReference type="Gene3D" id="3.30.950.30">
    <property type="entry name" value="Schlafen, AAA domain"/>
    <property type="match status" value="1"/>
</dbReference>
<dbReference type="PATRIC" id="fig|1267766.3.peg.2606"/>
<protein>
    <submittedName>
        <fullName evidence="1">Divergent AAA domain protein</fullName>
    </submittedName>
</protein>
<evidence type="ECO:0000313" key="1">
    <source>
        <dbReference type="EMBL" id="AKH43604.1"/>
    </source>
</evidence>
<organism evidence="1 2">
    <name type="scientific">Croceibacterium atlanticum</name>
    <dbReference type="NCBI Taxonomy" id="1267766"/>
    <lineage>
        <taxon>Bacteria</taxon>
        <taxon>Pseudomonadati</taxon>
        <taxon>Pseudomonadota</taxon>
        <taxon>Alphaproteobacteria</taxon>
        <taxon>Sphingomonadales</taxon>
        <taxon>Erythrobacteraceae</taxon>
        <taxon>Croceibacterium</taxon>
    </lineage>
</organism>
<name>A0A0F7KVB9_9SPHN</name>
<accession>A0A0F7KVB9</accession>